<protein>
    <submittedName>
        <fullName evidence="11">LAMI_0A08482g1_1</fullName>
    </submittedName>
</protein>
<feature type="domain" description="ABC transmembrane type-1" evidence="10">
    <location>
        <begin position="26"/>
        <end position="317"/>
    </location>
</feature>
<dbReference type="InterPro" id="IPR027417">
    <property type="entry name" value="P-loop_NTPase"/>
</dbReference>
<name>A0A1G4IRT0_9SACH</name>
<dbReference type="GO" id="GO:0005743">
    <property type="term" value="C:mitochondrial inner membrane"/>
    <property type="evidence" value="ECO:0007669"/>
    <property type="project" value="TreeGrafter"/>
</dbReference>
<dbReference type="Pfam" id="PF00664">
    <property type="entry name" value="ABC_membrane"/>
    <property type="match status" value="2"/>
</dbReference>
<keyword evidence="5" id="KW-0067">ATP-binding</keyword>
<feature type="transmembrane region" description="Helical" evidence="8">
    <location>
        <begin position="21"/>
        <end position="45"/>
    </location>
</feature>
<evidence type="ECO:0000256" key="7">
    <source>
        <dbReference type="ARBA" id="ARBA00023136"/>
    </source>
</evidence>
<organism evidence="11 12">
    <name type="scientific">Lachancea mirantina</name>
    <dbReference type="NCBI Taxonomy" id="1230905"/>
    <lineage>
        <taxon>Eukaryota</taxon>
        <taxon>Fungi</taxon>
        <taxon>Dikarya</taxon>
        <taxon>Ascomycota</taxon>
        <taxon>Saccharomycotina</taxon>
        <taxon>Saccharomycetes</taxon>
        <taxon>Saccharomycetales</taxon>
        <taxon>Saccharomycetaceae</taxon>
        <taxon>Lachancea</taxon>
    </lineage>
</organism>
<dbReference type="SMART" id="SM00382">
    <property type="entry name" value="AAA"/>
    <property type="match status" value="2"/>
</dbReference>
<evidence type="ECO:0000256" key="8">
    <source>
        <dbReference type="SAM" id="Phobius"/>
    </source>
</evidence>
<dbReference type="GO" id="GO:0015421">
    <property type="term" value="F:ABC-type oligopeptide transporter activity"/>
    <property type="evidence" value="ECO:0007669"/>
    <property type="project" value="TreeGrafter"/>
</dbReference>
<feature type="transmembrane region" description="Helical" evidence="8">
    <location>
        <begin position="153"/>
        <end position="170"/>
    </location>
</feature>
<keyword evidence="2" id="KW-0813">Transport</keyword>
<gene>
    <name evidence="11" type="ORF">LAMI_0A08482G</name>
</gene>
<evidence type="ECO:0000256" key="4">
    <source>
        <dbReference type="ARBA" id="ARBA00022741"/>
    </source>
</evidence>
<evidence type="ECO:0000256" key="3">
    <source>
        <dbReference type="ARBA" id="ARBA00022692"/>
    </source>
</evidence>
<feature type="transmembrane region" description="Helical" evidence="8">
    <location>
        <begin position="980"/>
        <end position="1002"/>
    </location>
</feature>
<feature type="transmembrane region" description="Helical" evidence="8">
    <location>
        <begin position="841"/>
        <end position="860"/>
    </location>
</feature>
<dbReference type="EMBL" id="LT598462">
    <property type="protein sequence ID" value="SCU79359.1"/>
    <property type="molecule type" value="Genomic_DNA"/>
</dbReference>
<evidence type="ECO:0000256" key="5">
    <source>
        <dbReference type="ARBA" id="ARBA00022840"/>
    </source>
</evidence>
<keyword evidence="12" id="KW-1185">Reference proteome</keyword>
<dbReference type="GO" id="GO:0090374">
    <property type="term" value="P:oligopeptide export from mitochondrion"/>
    <property type="evidence" value="ECO:0007669"/>
    <property type="project" value="TreeGrafter"/>
</dbReference>
<proteinExistence type="predicted"/>
<dbReference type="AlphaFoldDB" id="A0A1G4IRT0"/>
<evidence type="ECO:0000313" key="11">
    <source>
        <dbReference type="EMBL" id="SCU79359.1"/>
    </source>
</evidence>
<feature type="transmembrane region" description="Helical" evidence="8">
    <location>
        <begin position="75"/>
        <end position="98"/>
    </location>
</feature>
<keyword evidence="4" id="KW-0547">Nucleotide-binding</keyword>
<dbReference type="CDD" id="cd18577">
    <property type="entry name" value="ABC_6TM_Pgp_ABCB1_D1_like"/>
    <property type="match status" value="1"/>
</dbReference>
<feature type="transmembrane region" description="Helical" evidence="8">
    <location>
        <begin position="248"/>
        <end position="275"/>
    </location>
</feature>
<dbReference type="Gene3D" id="3.40.50.300">
    <property type="entry name" value="P-loop containing nucleotide triphosphate hydrolases"/>
    <property type="match status" value="2"/>
</dbReference>
<evidence type="ECO:0000256" key="2">
    <source>
        <dbReference type="ARBA" id="ARBA00022448"/>
    </source>
</evidence>
<evidence type="ECO:0000259" key="9">
    <source>
        <dbReference type="PROSITE" id="PS50893"/>
    </source>
</evidence>
<evidence type="ECO:0000256" key="6">
    <source>
        <dbReference type="ARBA" id="ARBA00022989"/>
    </source>
</evidence>
<dbReference type="GO" id="GO:0005524">
    <property type="term" value="F:ATP binding"/>
    <property type="evidence" value="ECO:0007669"/>
    <property type="project" value="UniProtKB-KW"/>
</dbReference>
<dbReference type="GO" id="GO:0016887">
    <property type="term" value="F:ATP hydrolysis activity"/>
    <property type="evidence" value="ECO:0007669"/>
    <property type="project" value="InterPro"/>
</dbReference>
<dbReference type="PANTHER" id="PTHR43394">
    <property type="entry name" value="ATP-DEPENDENT PERMEASE MDL1, MITOCHONDRIAL"/>
    <property type="match status" value="1"/>
</dbReference>
<dbReference type="STRING" id="1230905.A0A1G4IRT0"/>
<keyword evidence="3 8" id="KW-0812">Transmembrane</keyword>
<dbReference type="InterPro" id="IPR011527">
    <property type="entry name" value="ABC1_TM_dom"/>
</dbReference>
<feature type="transmembrane region" description="Helical" evidence="8">
    <location>
        <begin position="719"/>
        <end position="741"/>
    </location>
</feature>
<keyword evidence="6 8" id="KW-1133">Transmembrane helix</keyword>
<feature type="transmembrane region" description="Helical" evidence="8">
    <location>
        <begin position="176"/>
        <end position="196"/>
    </location>
</feature>
<evidence type="ECO:0000313" key="12">
    <source>
        <dbReference type="Proteomes" id="UP000191024"/>
    </source>
</evidence>
<feature type="transmembrane region" description="Helical" evidence="8">
    <location>
        <begin position="866"/>
        <end position="887"/>
    </location>
</feature>
<dbReference type="PROSITE" id="PS50893">
    <property type="entry name" value="ABC_TRANSPORTER_2"/>
    <property type="match status" value="2"/>
</dbReference>
<keyword evidence="7 8" id="KW-0472">Membrane</keyword>
<dbReference type="InterPro" id="IPR017871">
    <property type="entry name" value="ABC_transporter-like_CS"/>
</dbReference>
<dbReference type="PANTHER" id="PTHR43394:SF15">
    <property type="entry name" value="ALPHA-FACTOR-TRANSPORTING ATPASE"/>
    <property type="match status" value="1"/>
</dbReference>
<dbReference type="Proteomes" id="UP000191024">
    <property type="component" value="Chromosome A"/>
</dbReference>
<dbReference type="SUPFAM" id="SSF52540">
    <property type="entry name" value="P-loop containing nucleoside triphosphate hydrolases"/>
    <property type="match status" value="2"/>
</dbReference>
<evidence type="ECO:0000256" key="1">
    <source>
        <dbReference type="ARBA" id="ARBA00004141"/>
    </source>
</evidence>
<dbReference type="InterPro" id="IPR003439">
    <property type="entry name" value="ABC_transporter-like_ATP-bd"/>
</dbReference>
<dbReference type="CDD" id="cd18578">
    <property type="entry name" value="ABC_6TM_Pgp_ABCB1_D2_like"/>
    <property type="match status" value="1"/>
</dbReference>
<dbReference type="InterPro" id="IPR039421">
    <property type="entry name" value="Type_1_exporter"/>
</dbReference>
<dbReference type="InterPro" id="IPR003593">
    <property type="entry name" value="AAA+_ATPase"/>
</dbReference>
<dbReference type="FunFam" id="3.40.50.300:FF:000604">
    <property type="entry name" value="ABC transporter B family member 28"/>
    <property type="match status" value="1"/>
</dbReference>
<dbReference type="Gene3D" id="1.20.1560.10">
    <property type="entry name" value="ABC transporter type 1, transmembrane domain"/>
    <property type="match status" value="2"/>
</dbReference>
<comment type="subcellular location">
    <subcellularLocation>
        <location evidence="1">Membrane</location>
        <topology evidence="1">Multi-pass membrane protein</topology>
    </subcellularLocation>
</comment>
<sequence length="1271" mass="140536">MKDPGFSDKVHIFNHVVLRQDWCLILAMIVCTVGCGAVPAITSVLTGSTFGLLQSYAMSHEQVHVLMRQLTLKTMAILITGVASVPVTWLTVFLWMSLGERQVARIRTRIRDEYFQKSMAWYDGQDQLSGDFTQLNRCVEEVRAAASEGSAMVFQNVVTVFALFGISLYYSWSLTLVTLASTPILALITFLLLKLVNKCAKAENNETSRASEALAFSMNAAKMVRLLGTQEEELAKFRSRILASQRHFVNMSLFSSLNYSFLRFLTLCMFVQGFWFGNTMVRRNKLTVRDVMTCFSACVLLVSTANNISHQTIVLQKGFVAMQRIMDFFTTPEEPKLTLVQKVNNSYPQPGIIFENVSFSYPTRPNDMVLENVSLKFPSNQTTFVVGKSGSGKSSIGNLLLRFYAPNSGTILVNGVNIAALSEKALLANVTLLEQNCTLLQDTIEANILMGNKEISSKCELMREACQMALLSRILDDLCLGLQTLVGESGLDLSGGEKQRVALARARIKDSAILILDEALSAQDRVHHTLLMEAIRHWRKNKTTIIITHDLSDIQSHDYLYVFDSGKVAEAGVKEDLLANPFSQLSNLQLLQDDTQFDNDVKTLSEGERPGYNDKVDGFIVEEKVLGSEAGTPKSERTVGVFGLEDVNPLYEGKKSIDLLEERVLAPQQRTVLKALVLLDPPELNADAEKNTTENKKAETTSFKHIMQKMIETVTQKKWLAAGLVCSVVAGATNPLFSYTFSKLLGAVSTANEDDRKASYLAEWSGVVLAVAFGDFLFTFLKGFILAYCSEGWITTLRLESFEKISRHGFAWFGSHTNDTAAVSALILNDLRDLRCLVSDFISALMTLIVVSSCGLTWALVSGWKLSLVCISLAPLFLCFTGIYGSLMQARETEYKNAIAKLECLLYEITQTVKTVRCFSLQNHFKEKYLSLELLVSTCGKKRALAVGFGVSSSNALVAITQSILLYYGLKLVLTNEYSVGTMFTTLTLLLFTIMTSMSLISGMPEINRGKRAAFKVFQLLEEIDESEMVQTGKRTQSFHTSTQLPLIRFNGLTFSYAAIPHTAVLRNLYLDIMQGEVVGLVGQPGCGKSTLWQIITAIYQVENGMLFIDGSDVNEWNIEALRDQVAVVEQKCNLISGSVIDCLKYGNKNFLAEAEILDALAVVDMVDFVMALPHGLSTPIDNCVLSGGQLQRIAIARALLRKPKLLILDECSSALDAAHAHSLSNFIRSGIPGTTILVITHSEQMLNACSRAVTLKSGRVVNDNRSCQTK</sequence>
<feature type="transmembrane region" description="Helical" evidence="8">
    <location>
        <begin position="944"/>
        <end position="968"/>
    </location>
</feature>
<dbReference type="PROSITE" id="PS00211">
    <property type="entry name" value="ABC_TRANSPORTER_1"/>
    <property type="match status" value="1"/>
</dbReference>
<dbReference type="PROSITE" id="PS50929">
    <property type="entry name" value="ABC_TM1F"/>
    <property type="match status" value="2"/>
</dbReference>
<feature type="transmembrane region" description="Helical" evidence="8">
    <location>
        <begin position="287"/>
        <end position="308"/>
    </location>
</feature>
<evidence type="ECO:0000259" key="10">
    <source>
        <dbReference type="PROSITE" id="PS50929"/>
    </source>
</evidence>
<dbReference type="SUPFAM" id="SSF90123">
    <property type="entry name" value="ABC transporter transmembrane region"/>
    <property type="match status" value="2"/>
</dbReference>
<feature type="domain" description="ABC transporter" evidence="9">
    <location>
        <begin position="352"/>
        <end position="590"/>
    </location>
</feature>
<feature type="domain" description="ABC transporter" evidence="9">
    <location>
        <begin position="1048"/>
        <end position="1271"/>
    </location>
</feature>
<feature type="domain" description="ABC transmembrane type-1" evidence="10">
    <location>
        <begin position="721"/>
        <end position="1009"/>
    </location>
</feature>
<dbReference type="InterPro" id="IPR036640">
    <property type="entry name" value="ABC1_TM_sf"/>
</dbReference>
<reference evidence="11 12" key="1">
    <citation type="submission" date="2016-03" db="EMBL/GenBank/DDBJ databases">
        <authorList>
            <person name="Devillers H."/>
        </authorList>
    </citation>
    <scope>NUCLEOTIDE SEQUENCE [LARGE SCALE GENOMIC DNA]</scope>
    <source>
        <strain evidence="11">CBS 11717</strain>
    </source>
</reference>
<accession>A0A1G4IRT0</accession>
<dbReference type="Pfam" id="PF00005">
    <property type="entry name" value="ABC_tran"/>
    <property type="match status" value="2"/>
</dbReference>
<feature type="transmembrane region" description="Helical" evidence="8">
    <location>
        <begin position="761"/>
        <end position="781"/>
    </location>
</feature>
<dbReference type="OrthoDB" id="6500128at2759"/>